<feature type="compositionally biased region" description="Basic and acidic residues" evidence="1">
    <location>
        <begin position="1"/>
        <end position="13"/>
    </location>
</feature>
<dbReference type="AlphaFoldDB" id="A0A932A5Y8"/>
<protein>
    <submittedName>
        <fullName evidence="3">Transposase</fullName>
    </submittedName>
</protein>
<feature type="region of interest" description="Disordered" evidence="1">
    <location>
        <begin position="1"/>
        <end position="22"/>
    </location>
</feature>
<dbReference type="Pfam" id="PF13683">
    <property type="entry name" value="rve_3"/>
    <property type="match status" value="1"/>
</dbReference>
<organism evidence="3 4">
    <name type="scientific">Candidatus Korobacter versatilis</name>
    <dbReference type="NCBI Taxonomy" id="658062"/>
    <lineage>
        <taxon>Bacteria</taxon>
        <taxon>Pseudomonadati</taxon>
        <taxon>Acidobacteriota</taxon>
        <taxon>Terriglobia</taxon>
        <taxon>Terriglobales</taxon>
        <taxon>Candidatus Korobacteraceae</taxon>
        <taxon>Candidatus Korobacter</taxon>
    </lineage>
</organism>
<proteinExistence type="predicted"/>
<evidence type="ECO:0000313" key="3">
    <source>
        <dbReference type="EMBL" id="MBI2677300.1"/>
    </source>
</evidence>
<gene>
    <name evidence="3" type="ORF">HYX28_00805</name>
</gene>
<dbReference type="GO" id="GO:0015074">
    <property type="term" value="P:DNA integration"/>
    <property type="evidence" value="ECO:0007669"/>
    <property type="project" value="InterPro"/>
</dbReference>
<dbReference type="Proteomes" id="UP000779809">
    <property type="component" value="Unassembled WGS sequence"/>
</dbReference>
<evidence type="ECO:0000259" key="2">
    <source>
        <dbReference type="Pfam" id="PF13683"/>
    </source>
</evidence>
<dbReference type="EMBL" id="JACPNR010000003">
    <property type="protein sequence ID" value="MBI2677300.1"/>
    <property type="molecule type" value="Genomic_DNA"/>
</dbReference>
<evidence type="ECO:0000256" key="1">
    <source>
        <dbReference type="SAM" id="MobiDB-lite"/>
    </source>
</evidence>
<feature type="domain" description="Integrase catalytic" evidence="2">
    <location>
        <begin position="22"/>
        <end position="44"/>
    </location>
</feature>
<accession>A0A932A5Y8</accession>
<reference evidence="3" key="1">
    <citation type="submission" date="2020-07" db="EMBL/GenBank/DDBJ databases">
        <title>Huge and variable diversity of episymbiotic CPR bacteria and DPANN archaea in groundwater ecosystems.</title>
        <authorList>
            <person name="He C.Y."/>
            <person name="Keren R."/>
            <person name="Whittaker M."/>
            <person name="Farag I.F."/>
            <person name="Doudna J."/>
            <person name="Cate J.H.D."/>
            <person name="Banfield J.F."/>
        </authorList>
    </citation>
    <scope>NUCLEOTIDE SEQUENCE</scope>
    <source>
        <strain evidence="3">NC_groundwater_580_Pr5_B-0.1um_64_19</strain>
    </source>
</reference>
<comment type="caution">
    <text evidence="3">The sequence shown here is derived from an EMBL/GenBank/DDBJ whole genome shotgun (WGS) entry which is preliminary data.</text>
</comment>
<feature type="non-terminal residue" evidence="3">
    <location>
        <position position="59"/>
    </location>
</feature>
<dbReference type="InterPro" id="IPR001584">
    <property type="entry name" value="Integrase_cat-core"/>
</dbReference>
<sequence length="59" mass="6565">MLRNDPAPHKDGPPESLGGPPAIEQWRSYYNGERPHSALGYKTPEEYAAEKSKSFYGEG</sequence>
<evidence type="ECO:0000313" key="4">
    <source>
        <dbReference type="Proteomes" id="UP000779809"/>
    </source>
</evidence>
<name>A0A932A5Y8_9BACT</name>